<evidence type="ECO:0000313" key="2">
    <source>
        <dbReference type="EMBL" id="MEP0867930.1"/>
    </source>
</evidence>
<feature type="transmembrane region" description="Helical" evidence="1">
    <location>
        <begin position="125"/>
        <end position="147"/>
    </location>
</feature>
<keyword evidence="3" id="KW-1185">Reference proteome</keyword>
<dbReference type="EMBL" id="JAMPKK010000096">
    <property type="protein sequence ID" value="MEP0867930.1"/>
    <property type="molecule type" value="Genomic_DNA"/>
</dbReference>
<keyword evidence="1" id="KW-0812">Transmembrane</keyword>
<protein>
    <submittedName>
        <fullName evidence="2">Uncharacterized protein</fullName>
    </submittedName>
</protein>
<feature type="transmembrane region" description="Helical" evidence="1">
    <location>
        <begin position="79"/>
        <end position="102"/>
    </location>
</feature>
<keyword evidence="1" id="KW-0472">Membrane</keyword>
<sequence length="198" mass="21552">MNNSSNFAMPNAGEWKFLLSWIALSTIGSLLGIIAGFFVTLLTGGFTANGFPLGWTVVWAILGFFQWLLLKGRIKRSSLWIAASAIGGAVALLVCVLTSYSISTNALSDFFYNFLSFEPSNDNKLFSLFKIGAINEAIVGTAQWFLLKRQISRAGWWIPVSALGGAMILPPISAAIKGLALVLMFRQTTSKPDSYIQE</sequence>
<evidence type="ECO:0000313" key="3">
    <source>
        <dbReference type="Proteomes" id="UP001442494"/>
    </source>
</evidence>
<accession>A0ABV0JWU5</accession>
<proteinExistence type="predicted"/>
<dbReference type="Proteomes" id="UP001442494">
    <property type="component" value="Unassembled WGS sequence"/>
</dbReference>
<gene>
    <name evidence="2" type="ORF">NDI37_26165</name>
</gene>
<feature type="transmembrane region" description="Helical" evidence="1">
    <location>
        <begin position="52"/>
        <end position="70"/>
    </location>
</feature>
<organism evidence="2 3">
    <name type="scientific">Funiculus sociatus GB2-A5</name>
    <dbReference type="NCBI Taxonomy" id="2933946"/>
    <lineage>
        <taxon>Bacteria</taxon>
        <taxon>Bacillati</taxon>
        <taxon>Cyanobacteriota</taxon>
        <taxon>Cyanophyceae</taxon>
        <taxon>Coleofasciculales</taxon>
        <taxon>Coleofasciculaceae</taxon>
        <taxon>Funiculus</taxon>
    </lineage>
</organism>
<keyword evidence="1" id="KW-1133">Transmembrane helix</keyword>
<comment type="caution">
    <text evidence="2">The sequence shown here is derived from an EMBL/GenBank/DDBJ whole genome shotgun (WGS) entry which is preliminary data.</text>
</comment>
<name>A0ABV0JWU5_9CYAN</name>
<feature type="transmembrane region" description="Helical" evidence="1">
    <location>
        <begin position="154"/>
        <end position="176"/>
    </location>
</feature>
<dbReference type="RefSeq" id="WP_190428145.1">
    <property type="nucleotide sequence ID" value="NZ_JAMPKK010000096.1"/>
</dbReference>
<dbReference type="Gene3D" id="1.10.1760.20">
    <property type="match status" value="1"/>
</dbReference>
<reference evidence="2 3" key="1">
    <citation type="submission" date="2022-04" db="EMBL/GenBank/DDBJ databases">
        <title>Positive selection, recombination, and allopatry shape intraspecific diversity of widespread and dominant cyanobacteria.</title>
        <authorList>
            <person name="Wei J."/>
            <person name="Shu W."/>
            <person name="Hu C."/>
        </authorList>
    </citation>
    <scope>NUCLEOTIDE SEQUENCE [LARGE SCALE GENOMIC DNA]</scope>
    <source>
        <strain evidence="2 3">GB2-A5</strain>
    </source>
</reference>
<feature type="transmembrane region" description="Helical" evidence="1">
    <location>
        <begin position="21"/>
        <end position="46"/>
    </location>
</feature>
<evidence type="ECO:0000256" key="1">
    <source>
        <dbReference type="SAM" id="Phobius"/>
    </source>
</evidence>